<dbReference type="PANTHER" id="PTHR33198:SF20">
    <property type="entry name" value="RETROTRANSPOSON GAG DOMAIN-CONTAINING PROTEIN"/>
    <property type="match status" value="1"/>
</dbReference>
<evidence type="ECO:0000259" key="2">
    <source>
        <dbReference type="SMART" id="SM00343"/>
    </source>
</evidence>
<dbReference type="RefSeq" id="XP_024880608.1">
    <property type="nucleotide sequence ID" value="XM_025024840.1"/>
</dbReference>
<evidence type="ECO:0000313" key="3">
    <source>
        <dbReference type="Proteomes" id="UP000504618"/>
    </source>
</evidence>
<proteinExistence type="predicted"/>
<feature type="compositionally biased region" description="Polar residues" evidence="1">
    <location>
        <begin position="182"/>
        <end position="192"/>
    </location>
</feature>
<keyword evidence="3" id="KW-1185">Reference proteome</keyword>
<accession>A0A6J1QFM2</accession>
<dbReference type="PANTHER" id="PTHR33198">
    <property type="entry name" value="ANK_REP_REGION DOMAIN-CONTAINING PROTEIN-RELATED"/>
    <property type="match status" value="1"/>
</dbReference>
<dbReference type="Gene3D" id="4.10.60.10">
    <property type="entry name" value="Zinc finger, CCHC-type"/>
    <property type="match status" value="1"/>
</dbReference>
<organism evidence="3 4">
    <name type="scientific">Temnothorax curvispinosus</name>
    <dbReference type="NCBI Taxonomy" id="300111"/>
    <lineage>
        <taxon>Eukaryota</taxon>
        <taxon>Metazoa</taxon>
        <taxon>Ecdysozoa</taxon>
        <taxon>Arthropoda</taxon>
        <taxon>Hexapoda</taxon>
        <taxon>Insecta</taxon>
        <taxon>Pterygota</taxon>
        <taxon>Neoptera</taxon>
        <taxon>Endopterygota</taxon>
        <taxon>Hymenoptera</taxon>
        <taxon>Apocrita</taxon>
        <taxon>Aculeata</taxon>
        <taxon>Formicoidea</taxon>
        <taxon>Formicidae</taxon>
        <taxon>Myrmicinae</taxon>
        <taxon>Temnothorax</taxon>
    </lineage>
</organism>
<evidence type="ECO:0000313" key="4">
    <source>
        <dbReference type="RefSeq" id="XP_024880608.1"/>
    </source>
</evidence>
<evidence type="ECO:0000256" key="1">
    <source>
        <dbReference type="SAM" id="MobiDB-lite"/>
    </source>
</evidence>
<dbReference type="AlphaFoldDB" id="A0A6J1QFM2"/>
<dbReference type="GO" id="GO:0008270">
    <property type="term" value="F:zinc ion binding"/>
    <property type="evidence" value="ECO:0007669"/>
    <property type="project" value="InterPro"/>
</dbReference>
<name>A0A6J1QFM2_9HYME</name>
<dbReference type="InterPro" id="IPR001878">
    <property type="entry name" value="Znf_CCHC"/>
</dbReference>
<sequence>MASSTHIPLPEQFPFDNSAYWDTSKSMFDRYCTVANVATDKVKVDCLLYAMGPRAEEIYNSFTWESENDKTVYPSVVRKFTDYFNGRTNTIYQRALFNRRMQKEGESIDDFITDLHKLAKYCNYGDTREKMIRDKLVVRVRDIRLSEKMQLQDNLNYKKALEMARSYETVLRQNRELHQEMTANATSINRVQSKGKKQSSEKSKTGGKSWKCYFCGGNKQHKRDSCPARKSECNKCSQIGHWSKVCKKGPKTGNSSLPNAKVNAVTDDSDYYFVGTVKENDESTQ</sequence>
<dbReference type="GeneID" id="112460238"/>
<gene>
    <name evidence="4" type="primary">LOC112460238</name>
</gene>
<protein>
    <submittedName>
        <fullName evidence="4">Uncharacterized protein LOC112460238</fullName>
    </submittedName>
</protein>
<dbReference type="OrthoDB" id="7554393at2759"/>
<feature type="region of interest" description="Disordered" evidence="1">
    <location>
        <begin position="182"/>
        <end position="207"/>
    </location>
</feature>
<reference evidence="4" key="1">
    <citation type="submission" date="2025-08" db="UniProtKB">
        <authorList>
            <consortium name="RefSeq"/>
        </authorList>
    </citation>
    <scope>IDENTIFICATION</scope>
    <source>
        <tissue evidence="4">Whole body</tissue>
    </source>
</reference>
<dbReference type="SMART" id="SM00343">
    <property type="entry name" value="ZnF_C2HC"/>
    <property type="match status" value="2"/>
</dbReference>
<dbReference type="Proteomes" id="UP000504618">
    <property type="component" value="Unplaced"/>
</dbReference>
<dbReference type="GO" id="GO:0003676">
    <property type="term" value="F:nucleic acid binding"/>
    <property type="evidence" value="ECO:0007669"/>
    <property type="project" value="InterPro"/>
</dbReference>
<feature type="domain" description="CCHC-type" evidence="2">
    <location>
        <begin position="232"/>
        <end position="248"/>
    </location>
</feature>
<feature type="domain" description="CCHC-type" evidence="2">
    <location>
        <begin position="211"/>
        <end position="228"/>
    </location>
</feature>